<dbReference type="Proteomes" id="UP000472272">
    <property type="component" value="Chromosome 10"/>
</dbReference>
<keyword evidence="3" id="KW-0677">Repeat</keyword>
<evidence type="ECO:0000256" key="4">
    <source>
        <dbReference type="ARBA" id="ARBA00022801"/>
    </source>
</evidence>
<dbReference type="Gene3D" id="1.20.1270.60">
    <property type="entry name" value="Arfaptin homology (AH) domain/BAR domain"/>
    <property type="match status" value="1"/>
</dbReference>
<dbReference type="SUPFAM" id="SSF103657">
    <property type="entry name" value="BAR/IMD domain-like"/>
    <property type="match status" value="1"/>
</dbReference>
<feature type="compositionally biased region" description="Low complexity" evidence="11">
    <location>
        <begin position="977"/>
        <end position="998"/>
    </location>
</feature>
<evidence type="ECO:0000256" key="1">
    <source>
        <dbReference type="ARBA" id="ARBA00013278"/>
    </source>
</evidence>
<comment type="catalytic activity">
    <reaction evidence="7">
        <text>a 1,2-diacyl-sn-glycero-3-phosphocholine + H2O = a 1-acyl-sn-glycero-3-phosphocholine + a fatty acid + H(+)</text>
        <dbReference type="Rhea" id="RHEA:15801"/>
        <dbReference type="ChEBI" id="CHEBI:15377"/>
        <dbReference type="ChEBI" id="CHEBI:15378"/>
        <dbReference type="ChEBI" id="CHEBI:28868"/>
        <dbReference type="ChEBI" id="CHEBI:57643"/>
        <dbReference type="ChEBI" id="CHEBI:58168"/>
        <dbReference type="EC" id="3.1.1.4"/>
    </reaction>
    <physiologicalReaction direction="left-to-right" evidence="7">
        <dbReference type="Rhea" id="RHEA:15802"/>
    </physiologicalReaction>
</comment>
<evidence type="ECO:0000256" key="7">
    <source>
        <dbReference type="ARBA" id="ARBA00023422"/>
    </source>
</evidence>
<feature type="repeat" description="ANK" evidence="8">
    <location>
        <begin position="349"/>
        <end position="381"/>
    </location>
</feature>
<dbReference type="PROSITE" id="PS50088">
    <property type="entry name" value="ANK_REPEAT"/>
    <property type="match status" value="3"/>
</dbReference>
<dbReference type="GO" id="GO:0035774">
    <property type="term" value="P:positive regulation of insulin secretion involved in cellular response to glucose stimulus"/>
    <property type="evidence" value="ECO:0007669"/>
    <property type="project" value="Ensembl"/>
</dbReference>
<dbReference type="InterPro" id="IPR013606">
    <property type="entry name" value="I-BAR_dom"/>
</dbReference>
<dbReference type="GO" id="GO:0019731">
    <property type="term" value="P:antibacterial humoral response"/>
    <property type="evidence" value="ECO:0007669"/>
    <property type="project" value="Ensembl"/>
</dbReference>
<keyword evidence="5 8" id="KW-0040">ANK repeat</keyword>
<evidence type="ECO:0000259" key="12">
    <source>
        <dbReference type="PROSITE" id="PS50002"/>
    </source>
</evidence>
<evidence type="ECO:0000313" key="15">
    <source>
        <dbReference type="Ensembl" id="ENSPMRP00000013619.1"/>
    </source>
</evidence>
<evidence type="ECO:0000256" key="10">
    <source>
        <dbReference type="PROSITE-ProRule" id="PRU01161"/>
    </source>
</evidence>
<dbReference type="PANTHER" id="PTHR24139:SF34">
    <property type="entry name" value="85_88 KDA CALCIUM-INDEPENDENT PHOSPHOLIPASE A2"/>
    <property type="match status" value="1"/>
</dbReference>
<reference evidence="15" key="2">
    <citation type="submission" date="2025-08" db="UniProtKB">
        <authorList>
            <consortium name="Ensembl"/>
        </authorList>
    </citation>
    <scope>IDENTIFICATION</scope>
</reference>
<keyword evidence="4 10" id="KW-0378">Hydrolase</keyword>
<dbReference type="Pfam" id="PF12796">
    <property type="entry name" value="Ank_2"/>
    <property type="match status" value="2"/>
</dbReference>
<proteinExistence type="predicted"/>
<sequence>MQFFGRLMNTLNNVTGLFSNPFRIKEVSLADYSSLKRVKSEDRIVLYEKSSSHSWECLLLNPNNEKVAFRLFQVDHEGFALEHYELYAKKLRPFYESSHNPLQLEVLQQLTDCFRSHPSWSLAHVAVEVGLLESFRHNHILSCINSNCGDNECTPVHLACQKGDMECLRELVEQCHARLDVTDKNGDTVFHYSVRGNNPEIIELMGKRSTAALDHVNDEGKSPLHLACQLGKEDAVHALLKVNAKCSNMGALGYPIHIAMKHSQKRCAQALLDKEISQIQLLDPRYGATPLHWARNADMTRLLIDYGCEVNALSKTGESALHIAARRGRFDCTMVLLTHGAMANVKGADGNTPLHLAMKQDHLEMIKALIVFGADVDVPNDLGETPGLLAARISKGANRKVLLDLLKIVGIDRFHPPGISVPTTSTSQEGLPPPRSTNQNLEFQDVIHVSTALGTLLKKQDVVDLATERKKSQDRLLSLDGGGVRGLVLIQFLIAIERAAGRPIRDLFDWVAGTSTGGILAVSVILGKPMEYMRCLYFRMKDEVFRGSRPYESEPLEEFLKKEFGEHTKMTDVKQPKLMLTATLCDRQPAELHLFRNYNPPEGRGKSRYMSSGLFQALTRPEDQLMWQAARSSGAAPTYFRPFGRFLDGGLLANNPTMDAMAEINECNKILIQNGEGHKVKKLGVVVSLGTGKAPQVPVSSVDVFRPSNPWELAKTVYGAKELGKLVVDCCTDPDGPCVNRARAWCEMIDAHYVRFNPPLELDVMLDEAQTFHADLLQHMEKNTKLDVQFINDSRQRYEKEHRRRTANIDKCISDLWRMERMRDKNVWEMKENMMRLHTEMQEFVTESQKAAELEEKRRYRFLAEKHQLLSNNFLQFYTRACAIIQSKAPLWKEQLEATRNPAPTSLSSTTLSPGHASGSLAPAPSHLEMPQRPLGDFSPVIAGRSASPFPQETAEMLPASQPETRRRTLQRTPSIGSVSTGQRSRSSSFGEQAAGRAEAGGKEGSSNSVLRVQAIAPHSAGSNRTLLQFSIGDIVTVLIPEAQNGWLYGKLEGTSTSGWFPEAFVKPLQEARDPEETTPRMFPLRSSRSVDELLDRPSIPSASNYWHNPSRPQSPGPSPALLGAGSRRSSSASAAATSDSKKPAGREHHPELFPRGTNPFATVKLRPTVTNDRSAPVIR</sequence>
<dbReference type="Gene3D" id="1.25.40.20">
    <property type="entry name" value="Ankyrin repeat-containing domain"/>
    <property type="match status" value="2"/>
</dbReference>
<dbReference type="GO" id="GO:0005886">
    <property type="term" value="C:plasma membrane"/>
    <property type="evidence" value="ECO:0007669"/>
    <property type="project" value="Ensembl"/>
</dbReference>
<dbReference type="SMART" id="SM00248">
    <property type="entry name" value="ANK"/>
    <property type="match status" value="7"/>
</dbReference>
<evidence type="ECO:0000256" key="5">
    <source>
        <dbReference type="ARBA" id="ARBA00023043"/>
    </source>
</evidence>
<dbReference type="GO" id="GO:0005615">
    <property type="term" value="C:extracellular space"/>
    <property type="evidence" value="ECO:0007669"/>
    <property type="project" value="Ensembl"/>
</dbReference>
<feature type="domain" description="IMD" evidence="13">
    <location>
        <begin position="769"/>
        <end position="921"/>
    </location>
</feature>
<dbReference type="Gene3D" id="2.30.30.40">
    <property type="entry name" value="SH3 Domains"/>
    <property type="match status" value="1"/>
</dbReference>
<protein>
    <recommendedName>
        <fullName evidence="1">phospholipase A2</fullName>
        <ecNumber evidence="1">3.1.1.4</ecNumber>
    </recommendedName>
</protein>
<dbReference type="AlphaFoldDB" id="A0A670IQ26"/>
<gene>
    <name evidence="15" type="primary">PLA2G6</name>
</gene>
<dbReference type="CDD" id="cd11914">
    <property type="entry name" value="SH3_BAIAP2L2"/>
    <property type="match status" value="1"/>
</dbReference>
<evidence type="ECO:0000256" key="3">
    <source>
        <dbReference type="ARBA" id="ARBA00022737"/>
    </source>
</evidence>
<keyword evidence="16" id="KW-1185">Reference proteome</keyword>
<dbReference type="Pfam" id="PF08397">
    <property type="entry name" value="IMD"/>
    <property type="match status" value="1"/>
</dbReference>
<feature type="active site" description="Nucleophile" evidence="10">
    <location>
        <position position="515"/>
    </location>
</feature>
<feature type="domain" description="PNPLA" evidence="14">
    <location>
        <begin position="477"/>
        <end position="661"/>
    </location>
</feature>
<feature type="short sequence motif" description="DGA/G" evidence="10">
    <location>
        <begin position="648"/>
        <end position="650"/>
    </location>
</feature>
<dbReference type="Gene3D" id="3.40.1090.10">
    <property type="entry name" value="Cytosolic phospholipase A2 catalytic domain"/>
    <property type="match status" value="2"/>
</dbReference>
<dbReference type="GO" id="GO:0042802">
    <property type="term" value="F:identical protein binding"/>
    <property type="evidence" value="ECO:0007669"/>
    <property type="project" value="Ensembl"/>
</dbReference>
<dbReference type="SUPFAM" id="SSF48403">
    <property type="entry name" value="Ankyrin repeat"/>
    <property type="match status" value="1"/>
</dbReference>
<dbReference type="GO" id="GO:0034638">
    <property type="term" value="P:phosphatidylcholine catabolic process"/>
    <property type="evidence" value="ECO:0007669"/>
    <property type="project" value="Ensembl"/>
</dbReference>
<dbReference type="InterPro" id="IPR002641">
    <property type="entry name" value="PNPLA_dom"/>
</dbReference>
<dbReference type="InterPro" id="IPR001452">
    <property type="entry name" value="SH3_domain"/>
</dbReference>
<evidence type="ECO:0000256" key="2">
    <source>
        <dbReference type="ARBA" id="ARBA00022443"/>
    </source>
</evidence>
<dbReference type="InterPro" id="IPR027267">
    <property type="entry name" value="AH/BAR_dom_sf"/>
</dbReference>
<dbReference type="Pfam" id="PF14604">
    <property type="entry name" value="SH3_9"/>
    <property type="match status" value="1"/>
</dbReference>
<feature type="region of interest" description="Disordered" evidence="11">
    <location>
        <begin position="1067"/>
        <end position="1180"/>
    </location>
</feature>
<dbReference type="EC" id="3.1.1.4" evidence="1"/>
<evidence type="ECO:0000256" key="6">
    <source>
        <dbReference type="ARBA" id="ARBA00023098"/>
    </source>
</evidence>
<dbReference type="GO" id="GO:0015630">
    <property type="term" value="C:microtubule cytoskeleton"/>
    <property type="evidence" value="ECO:0007669"/>
    <property type="project" value="Ensembl"/>
</dbReference>
<reference evidence="15" key="3">
    <citation type="submission" date="2025-09" db="UniProtKB">
        <authorList>
            <consortium name="Ensembl"/>
        </authorList>
    </citation>
    <scope>IDENTIFICATION</scope>
</reference>
<dbReference type="GO" id="GO:0016607">
    <property type="term" value="C:nuclear speck"/>
    <property type="evidence" value="ECO:0007669"/>
    <property type="project" value="Ensembl"/>
</dbReference>
<dbReference type="PANTHER" id="PTHR24139">
    <property type="entry name" value="CALCIUM-INDEPENDENT PHOSPHOLIPASE A2"/>
    <property type="match status" value="1"/>
</dbReference>
<dbReference type="PROSITE" id="PS51338">
    <property type="entry name" value="IMD"/>
    <property type="match status" value="1"/>
</dbReference>
<dbReference type="InterPro" id="IPR016035">
    <property type="entry name" value="Acyl_Trfase/lysoPLipase"/>
</dbReference>
<dbReference type="GO" id="GO:0005739">
    <property type="term" value="C:mitochondrion"/>
    <property type="evidence" value="ECO:0007669"/>
    <property type="project" value="Ensembl"/>
</dbReference>
<feature type="active site" description="Proton acceptor" evidence="10">
    <location>
        <position position="648"/>
    </location>
</feature>
<dbReference type="OMA" id="VVYSHTH"/>
<name>A0A670IQ26_PODMU</name>
<dbReference type="GO" id="GO:2000304">
    <property type="term" value="P:positive regulation of ceramide biosynthetic process"/>
    <property type="evidence" value="ECO:0007669"/>
    <property type="project" value="TreeGrafter"/>
</dbReference>
<dbReference type="CDD" id="cd07212">
    <property type="entry name" value="Pat_PNPLA9"/>
    <property type="match status" value="1"/>
</dbReference>
<dbReference type="InterPro" id="IPR036770">
    <property type="entry name" value="Ankyrin_rpt-contain_sf"/>
</dbReference>
<accession>A0A670IQ26</accession>
<dbReference type="FunFam" id="1.25.40.20:FF:000338">
    <property type="entry name" value="85/88 kDa calcium-independent phospholipase A2"/>
    <property type="match status" value="1"/>
</dbReference>
<evidence type="ECO:0000313" key="16">
    <source>
        <dbReference type="Proteomes" id="UP000472272"/>
    </source>
</evidence>
<dbReference type="Pfam" id="PF01734">
    <property type="entry name" value="Patatin"/>
    <property type="match status" value="1"/>
</dbReference>
<dbReference type="Ensembl" id="ENSPMRT00000014550.1">
    <property type="protein sequence ID" value="ENSPMRP00000013619.1"/>
    <property type="gene ID" value="ENSPMRG00000009123.1"/>
</dbReference>
<dbReference type="GO" id="GO:0004622">
    <property type="term" value="F:phosphatidylcholine lysophospholipase activity"/>
    <property type="evidence" value="ECO:0007669"/>
    <property type="project" value="Ensembl"/>
</dbReference>
<feature type="compositionally biased region" description="Low complexity" evidence="11">
    <location>
        <begin position="1121"/>
        <end position="1137"/>
    </location>
</feature>
<feature type="short sequence motif" description="GXSXG" evidence="10">
    <location>
        <begin position="513"/>
        <end position="517"/>
    </location>
</feature>
<evidence type="ECO:0000256" key="8">
    <source>
        <dbReference type="PROSITE-ProRule" id="PRU00023"/>
    </source>
</evidence>
<dbReference type="GO" id="GO:0035965">
    <property type="term" value="P:cardiolipin acyl-chain remodeling"/>
    <property type="evidence" value="ECO:0007669"/>
    <property type="project" value="Ensembl"/>
</dbReference>
<reference evidence="15 16" key="1">
    <citation type="journal article" date="2019" name="Proc. Natl. Acad. Sci. U.S.A.">
        <title>Regulatory changes in pterin and carotenoid genes underlie balanced color polymorphisms in the wall lizard.</title>
        <authorList>
            <person name="Andrade P."/>
            <person name="Pinho C."/>
            <person name="Perez I de Lanuza G."/>
            <person name="Afonso S."/>
            <person name="Brejcha J."/>
            <person name="Rubin C.J."/>
            <person name="Wallerman O."/>
            <person name="Pereira P."/>
            <person name="Sabatino S.J."/>
            <person name="Bellati A."/>
            <person name="Pellitteri-Rosa D."/>
            <person name="Bosakova Z."/>
            <person name="Bunikis I."/>
            <person name="Carretero M.A."/>
            <person name="Feiner N."/>
            <person name="Marsik P."/>
            <person name="Pauperio F."/>
            <person name="Salvi D."/>
            <person name="Soler L."/>
            <person name="While G.M."/>
            <person name="Uller T."/>
            <person name="Font E."/>
            <person name="Andersson L."/>
            <person name="Carneiro M."/>
        </authorList>
    </citation>
    <scope>NUCLEOTIDE SEQUENCE</scope>
</reference>
<keyword evidence="2 9" id="KW-0728">SH3 domain</keyword>
<feature type="compositionally biased region" description="Basic and acidic residues" evidence="11">
    <location>
        <begin position="1140"/>
        <end position="1153"/>
    </location>
</feature>
<keyword evidence="10" id="KW-0442">Lipid degradation</keyword>
<feature type="compositionally biased region" description="Basic and acidic residues" evidence="11">
    <location>
        <begin position="1070"/>
        <end position="1079"/>
    </location>
</feature>
<evidence type="ECO:0000256" key="9">
    <source>
        <dbReference type="PROSITE-ProRule" id="PRU00192"/>
    </source>
</evidence>
<feature type="repeat" description="ANK" evidence="8">
    <location>
        <begin position="219"/>
        <end position="251"/>
    </location>
</feature>
<dbReference type="PROSITE" id="PS50297">
    <property type="entry name" value="ANK_REP_REGION"/>
    <property type="match status" value="3"/>
</dbReference>
<dbReference type="SUPFAM" id="SSF52151">
    <property type="entry name" value="FabD/lysophospholipase-like"/>
    <property type="match status" value="1"/>
</dbReference>
<dbReference type="InterPro" id="IPR036028">
    <property type="entry name" value="SH3-like_dom_sf"/>
</dbReference>
<feature type="short sequence motif" description="GXGXXG" evidence="10">
    <location>
        <begin position="481"/>
        <end position="486"/>
    </location>
</feature>
<dbReference type="InterPro" id="IPR047148">
    <property type="entry name" value="PLPL9"/>
</dbReference>
<dbReference type="InterPro" id="IPR035593">
    <property type="entry name" value="Pinkbar_SH3"/>
</dbReference>
<evidence type="ECO:0000256" key="11">
    <source>
        <dbReference type="SAM" id="MobiDB-lite"/>
    </source>
</evidence>
<feature type="repeat" description="ANK" evidence="8">
    <location>
        <begin position="316"/>
        <end position="348"/>
    </location>
</feature>
<dbReference type="PROSITE" id="PS51635">
    <property type="entry name" value="PNPLA"/>
    <property type="match status" value="1"/>
</dbReference>
<keyword evidence="6 10" id="KW-0443">Lipid metabolism</keyword>
<dbReference type="InterPro" id="IPR002110">
    <property type="entry name" value="Ankyrin_rpt"/>
</dbReference>
<dbReference type="SUPFAM" id="SSF50044">
    <property type="entry name" value="SH3-domain"/>
    <property type="match status" value="1"/>
</dbReference>
<dbReference type="GO" id="GO:0007009">
    <property type="term" value="P:plasma membrane organization"/>
    <property type="evidence" value="ECO:0007669"/>
    <property type="project" value="InterPro"/>
</dbReference>
<dbReference type="GO" id="GO:0017171">
    <property type="term" value="F:serine hydrolase activity"/>
    <property type="evidence" value="ECO:0007669"/>
    <property type="project" value="Ensembl"/>
</dbReference>
<dbReference type="GO" id="GO:0047499">
    <property type="term" value="F:calcium-independent phospholipase A2 activity"/>
    <property type="evidence" value="ECO:0007669"/>
    <property type="project" value="Ensembl"/>
</dbReference>
<evidence type="ECO:0000259" key="13">
    <source>
        <dbReference type="PROSITE" id="PS51338"/>
    </source>
</evidence>
<feature type="domain" description="SH3" evidence="12">
    <location>
        <begin position="1008"/>
        <end position="1071"/>
    </location>
</feature>
<feature type="compositionally biased region" description="Polar residues" evidence="11">
    <location>
        <begin position="1101"/>
        <end position="1112"/>
    </location>
</feature>
<dbReference type="GO" id="GO:0052816">
    <property type="term" value="F:long-chain fatty acyl-CoA hydrolase activity"/>
    <property type="evidence" value="ECO:0007669"/>
    <property type="project" value="Ensembl"/>
</dbReference>
<feature type="region of interest" description="Disordered" evidence="11">
    <location>
        <begin position="900"/>
        <end position="1007"/>
    </location>
</feature>
<organism evidence="15 16">
    <name type="scientific">Podarcis muralis</name>
    <name type="common">Wall lizard</name>
    <name type="synonym">Lacerta muralis</name>
    <dbReference type="NCBI Taxonomy" id="64176"/>
    <lineage>
        <taxon>Eukaryota</taxon>
        <taxon>Metazoa</taxon>
        <taxon>Chordata</taxon>
        <taxon>Craniata</taxon>
        <taxon>Vertebrata</taxon>
        <taxon>Euteleostomi</taxon>
        <taxon>Lepidosauria</taxon>
        <taxon>Squamata</taxon>
        <taxon>Bifurcata</taxon>
        <taxon>Unidentata</taxon>
        <taxon>Episquamata</taxon>
        <taxon>Laterata</taxon>
        <taxon>Lacertibaenia</taxon>
        <taxon>Lacertidae</taxon>
        <taxon>Podarcis</taxon>
    </lineage>
</organism>
<evidence type="ECO:0000259" key="14">
    <source>
        <dbReference type="PROSITE" id="PS51635"/>
    </source>
</evidence>
<dbReference type="SMART" id="SM00326">
    <property type="entry name" value="SH3"/>
    <property type="match status" value="1"/>
</dbReference>
<dbReference type="PROSITE" id="PS50002">
    <property type="entry name" value="SH3"/>
    <property type="match status" value="1"/>
</dbReference>
<dbReference type="GeneTree" id="ENSGT00940000158756"/>